<keyword evidence="11 12" id="KW-0119">Carbohydrate metabolism</keyword>
<keyword evidence="4 12" id="KW-0808">Transferase</keyword>
<name>A0ABV5KH79_9BACL</name>
<comment type="pathway">
    <text evidence="12">Carbohydrate metabolism; D-ribose degradation; D-ribose 5-phosphate from beta-D-ribopyranose: step 2/2.</text>
</comment>
<dbReference type="PANTHER" id="PTHR10584:SF166">
    <property type="entry name" value="RIBOKINASE"/>
    <property type="match status" value="1"/>
</dbReference>
<organism evidence="14 15">
    <name type="scientific">Paenibacillus aurantiacus</name>
    <dbReference type="NCBI Taxonomy" id="1936118"/>
    <lineage>
        <taxon>Bacteria</taxon>
        <taxon>Bacillati</taxon>
        <taxon>Bacillota</taxon>
        <taxon>Bacilli</taxon>
        <taxon>Bacillales</taxon>
        <taxon>Paenibacillaceae</taxon>
        <taxon>Paenibacillus</taxon>
    </lineage>
</organism>
<evidence type="ECO:0000256" key="7">
    <source>
        <dbReference type="ARBA" id="ARBA00022777"/>
    </source>
</evidence>
<evidence type="ECO:0000256" key="2">
    <source>
        <dbReference type="ARBA" id="ARBA00012035"/>
    </source>
</evidence>
<feature type="binding site" evidence="12">
    <location>
        <position position="283"/>
    </location>
    <ligand>
        <name>K(+)</name>
        <dbReference type="ChEBI" id="CHEBI:29103"/>
    </ligand>
</feature>
<dbReference type="InterPro" id="IPR029056">
    <property type="entry name" value="Ribokinase-like"/>
</dbReference>
<comment type="caution">
    <text evidence="14">The sequence shown here is derived from an EMBL/GenBank/DDBJ whole genome shotgun (WGS) entry which is preliminary data.</text>
</comment>
<dbReference type="PROSITE" id="PS00584">
    <property type="entry name" value="PFKB_KINASES_2"/>
    <property type="match status" value="1"/>
</dbReference>
<dbReference type="SUPFAM" id="SSF53613">
    <property type="entry name" value="Ribokinase-like"/>
    <property type="match status" value="1"/>
</dbReference>
<keyword evidence="8 12" id="KW-0067">ATP-binding</keyword>
<keyword evidence="9 12" id="KW-0460">Magnesium</keyword>
<dbReference type="InterPro" id="IPR011877">
    <property type="entry name" value="Ribokinase"/>
</dbReference>
<feature type="active site" description="Proton acceptor" evidence="12">
    <location>
        <position position="253"/>
    </location>
</feature>
<protein>
    <recommendedName>
        <fullName evidence="3 12">Ribokinase</fullName>
        <shortName evidence="12">RK</shortName>
        <ecNumber evidence="2 12">2.7.1.15</ecNumber>
    </recommendedName>
</protein>
<accession>A0ABV5KH79</accession>
<dbReference type="InterPro" id="IPR002173">
    <property type="entry name" value="Carboh/pur_kinase_PfkB_CS"/>
</dbReference>
<feature type="binding site" evidence="12">
    <location>
        <begin position="12"/>
        <end position="14"/>
    </location>
    <ligand>
        <name>substrate</name>
    </ligand>
</feature>
<dbReference type="PANTHER" id="PTHR10584">
    <property type="entry name" value="SUGAR KINASE"/>
    <property type="match status" value="1"/>
</dbReference>
<feature type="binding site" evidence="12">
    <location>
        <begin position="252"/>
        <end position="253"/>
    </location>
    <ligand>
        <name>ATP</name>
        <dbReference type="ChEBI" id="CHEBI:30616"/>
    </ligand>
</feature>
<sequence>MSADIVVVGSLNMDMVMGVARRPAKGETVLGSDFFLNPGGKGANQAYAACRLGAKVAMIGKVGDDLFGGQLLEHLHLAGVDVSNVERVSHLATGVAAITVDPEGDNSIVVAPGANGELRPADIRLREAAISQAKLLMLQLEIPMETVVEAAQIAKRHNVPVLLDPAPAQPLPEGLLQLVDYIVPNQSEIEELTGIAAWNEASAVLAAEHLRARGVDTVFAKLGDKGVAVVGRSEIFSVRNYRVEAVDTTAAGDAFAGALAAALVSGEDLREAAGFANAVGAITVTRRGAQSSMPDLEETKRFMQSAKKGD</sequence>
<reference evidence="14 15" key="1">
    <citation type="submission" date="2024-09" db="EMBL/GenBank/DDBJ databases">
        <authorList>
            <person name="Sun Q."/>
            <person name="Mori K."/>
        </authorList>
    </citation>
    <scope>NUCLEOTIDE SEQUENCE [LARGE SCALE GENOMIC DNA]</scope>
    <source>
        <strain evidence="14 15">TISTR 2452</strain>
    </source>
</reference>
<comment type="function">
    <text evidence="12">Catalyzes the phosphorylation of ribose at O-5 in a reaction requiring ATP and magnesium. The resulting D-ribose-5-phosphate can then be used either for sythesis of nucleotides, histidine, and tryptophan, or as a component of the pentose phosphate pathway.</text>
</comment>
<comment type="activity regulation">
    <text evidence="12">Activated by a monovalent cation that binds near, but not in, the active site. The most likely occupant of the site in vivo is potassium. Ion binding induces a conformational change that may alter substrate affinity.</text>
</comment>
<evidence type="ECO:0000256" key="11">
    <source>
        <dbReference type="ARBA" id="ARBA00023277"/>
    </source>
</evidence>
<dbReference type="InterPro" id="IPR011611">
    <property type="entry name" value="PfkB_dom"/>
</dbReference>
<dbReference type="EMBL" id="JBHMDO010000003">
    <property type="protein sequence ID" value="MFB9324590.1"/>
    <property type="molecule type" value="Genomic_DNA"/>
</dbReference>
<gene>
    <name evidence="12 14" type="primary">rbsK</name>
    <name evidence="14" type="ORF">ACFFSY_01385</name>
</gene>
<feature type="binding site" evidence="12">
    <location>
        <position position="249"/>
    </location>
    <ligand>
        <name>K(+)</name>
        <dbReference type="ChEBI" id="CHEBI:29103"/>
    </ligand>
</feature>
<dbReference type="NCBIfam" id="TIGR02152">
    <property type="entry name" value="D_ribokin_bact"/>
    <property type="match status" value="1"/>
</dbReference>
<evidence type="ECO:0000256" key="9">
    <source>
        <dbReference type="ARBA" id="ARBA00022842"/>
    </source>
</evidence>
<feature type="binding site" evidence="12">
    <location>
        <position position="141"/>
    </location>
    <ligand>
        <name>substrate</name>
    </ligand>
</feature>
<comment type="catalytic activity">
    <reaction evidence="12">
        <text>D-ribose + ATP = D-ribose 5-phosphate + ADP + H(+)</text>
        <dbReference type="Rhea" id="RHEA:13697"/>
        <dbReference type="ChEBI" id="CHEBI:15378"/>
        <dbReference type="ChEBI" id="CHEBI:30616"/>
        <dbReference type="ChEBI" id="CHEBI:47013"/>
        <dbReference type="ChEBI" id="CHEBI:78346"/>
        <dbReference type="ChEBI" id="CHEBI:456216"/>
        <dbReference type="EC" id="2.7.1.15"/>
    </reaction>
</comment>
<feature type="binding site" evidence="12">
    <location>
        <position position="277"/>
    </location>
    <ligand>
        <name>ATP</name>
        <dbReference type="ChEBI" id="CHEBI:30616"/>
    </ligand>
</feature>
<evidence type="ECO:0000256" key="5">
    <source>
        <dbReference type="ARBA" id="ARBA00022723"/>
    </source>
</evidence>
<evidence type="ECO:0000313" key="15">
    <source>
        <dbReference type="Proteomes" id="UP001589747"/>
    </source>
</evidence>
<comment type="caution">
    <text evidence="12">Lacks conserved residue(s) required for the propagation of feature annotation.</text>
</comment>
<dbReference type="EC" id="2.7.1.15" evidence="2 12"/>
<dbReference type="RefSeq" id="WP_377488768.1">
    <property type="nucleotide sequence ID" value="NZ_JBHMDO010000003.1"/>
</dbReference>
<feature type="binding site" evidence="12">
    <location>
        <position position="247"/>
    </location>
    <ligand>
        <name>K(+)</name>
        <dbReference type="ChEBI" id="CHEBI:29103"/>
    </ligand>
</feature>
<evidence type="ECO:0000256" key="4">
    <source>
        <dbReference type="ARBA" id="ARBA00022679"/>
    </source>
</evidence>
<evidence type="ECO:0000313" key="14">
    <source>
        <dbReference type="EMBL" id="MFB9324590.1"/>
    </source>
</evidence>
<proteinExistence type="inferred from homology"/>
<keyword evidence="6 12" id="KW-0547">Nucleotide-binding</keyword>
<feature type="domain" description="Carbohydrate kinase PfkB" evidence="13">
    <location>
        <begin position="3"/>
        <end position="295"/>
    </location>
</feature>
<evidence type="ECO:0000256" key="8">
    <source>
        <dbReference type="ARBA" id="ARBA00022840"/>
    </source>
</evidence>
<dbReference type="Proteomes" id="UP001589747">
    <property type="component" value="Unassembled WGS sequence"/>
</dbReference>
<comment type="similarity">
    <text evidence="12">Belongs to the carbohydrate kinase PfkB family. Ribokinase subfamily.</text>
</comment>
<comment type="subunit">
    <text evidence="12">Homodimer.</text>
</comment>
<feature type="binding site" evidence="12">
    <location>
        <begin position="221"/>
        <end position="226"/>
    </location>
    <ligand>
        <name>ATP</name>
        <dbReference type="ChEBI" id="CHEBI:30616"/>
    </ligand>
</feature>
<dbReference type="HAMAP" id="MF_01987">
    <property type="entry name" value="Ribokinase"/>
    <property type="match status" value="1"/>
</dbReference>
<evidence type="ECO:0000256" key="1">
    <source>
        <dbReference type="ARBA" id="ARBA00005380"/>
    </source>
</evidence>
<dbReference type="Gene3D" id="3.40.1190.20">
    <property type="match status" value="1"/>
</dbReference>
<evidence type="ECO:0000256" key="12">
    <source>
        <dbReference type="HAMAP-Rule" id="MF_01987"/>
    </source>
</evidence>
<dbReference type="CDD" id="cd01174">
    <property type="entry name" value="ribokinase"/>
    <property type="match status" value="1"/>
</dbReference>
<feature type="binding site" evidence="12">
    <location>
        <position position="253"/>
    </location>
    <ligand>
        <name>substrate</name>
    </ligand>
</feature>
<keyword evidence="10 12" id="KW-0630">Potassium</keyword>
<feature type="binding site" evidence="12">
    <location>
        <begin position="40"/>
        <end position="44"/>
    </location>
    <ligand>
        <name>substrate</name>
    </ligand>
</feature>
<keyword evidence="5 12" id="KW-0479">Metal-binding</keyword>
<dbReference type="GO" id="GO:0004747">
    <property type="term" value="F:ribokinase activity"/>
    <property type="evidence" value="ECO:0007669"/>
    <property type="project" value="UniProtKB-EC"/>
</dbReference>
<comment type="cofactor">
    <cofactor evidence="12">
        <name>Mg(2+)</name>
        <dbReference type="ChEBI" id="CHEBI:18420"/>
    </cofactor>
    <text evidence="12">Requires a divalent cation, most likely magnesium in vivo, as an electrophilic catalyst to aid phosphoryl group transfer. It is the chelate of the metal and the nucleotide that is the actual substrate.</text>
</comment>
<evidence type="ECO:0000259" key="13">
    <source>
        <dbReference type="Pfam" id="PF00294"/>
    </source>
</evidence>
<keyword evidence="15" id="KW-1185">Reference proteome</keyword>
<feature type="binding site" evidence="12">
    <location>
        <position position="292"/>
    </location>
    <ligand>
        <name>K(+)</name>
        <dbReference type="ChEBI" id="CHEBI:29103"/>
    </ligand>
</feature>
<dbReference type="Pfam" id="PF00294">
    <property type="entry name" value="PfkB"/>
    <property type="match status" value="1"/>
</dbReference>
<dbReference type="InterPro" id="IPR002139">
    <property type="entry name" value="Ribo/fructo_kinase"/>
</dbReference>
<keyword evidence="7 12" id="KW-0418">Kinase</keyword>
<comment type="subcellular location">
    <subcellularLocation>
        <location evidence="12">Cytoplasm</location>
    </subcellularLocation>
</comment>
<evidence type="ECO:0000256" key="6">
    <source>
        <dbReference type="ARBA" id="ARBA00022741"/>
    </source>
</evidence>
<evidence type="ECO:0000256" key="10">
    <source>
        <dbReference type="ARBA" id="ARBA00022958"/>
    </source>
</evidence>
<keyword evidence="12" id="KW-0963">Cytoplasm</keyword>
<feature type="binding site" evidence="12">
    <location>
        <position position="288"/>
    </location>
    <ligand>
        <name>K(+)</name>
        <dbReference type="ChEBI" id="CHEBI:29103"/>
    </ligand>
</feature>
<feature type="binding site" evidence="12">
    <location>
        <position position="185"/>
    </location>
    <ligand>
        <name>ATP</name>
        <dbReference type="ChEBI" id="CHEBI:30616"/>
    </ligand>
</feature>
<feature type="binding site" evidence="12">
    <location>
        <position position="286"/>
    </location>
    <ligand>
        <name>K(+)</name>
        <dbReference type="ChEBI" id="CHEBI:29103"/>
    </ligand>
</feature>
<comment type="similarity">
    <text evidence="1">Belongs to the carbohydrate kinase pfkB family.</text>
</comment>
<evidence type="ECO:0000256" key="3">
    <source>
        <dbReference type="ARBA" id="ARBA00016943"/>
    </source>
</evidence>
<dbReference type="PRINTS" id="PR00990">
    <property type="entry name" value="RIBOKINASE"/>
</dbReference>